<proteinExistence type="predicted"/>
<protein>
    <submittedName>
        <fullName evidence="2">Uncharacterized protein</fullName>
    </submittedName>
</protein>
<dbReference type="AlphaFoldDB" id="A0A2B4SL19"/>
<reference evidence="3" key="1">
    <citation type="journal article" date="2017" name="bioRxiv">
        <title>Comparative analysis of the genomes of Stylophora pistillata and Acropora digitifera provides evidence for extensive differences between species of corals.</title>
        <authorList>
            <person name="Voolstra C.R."/>
            <person name="Li Y."/>
            <person name="Liew Y.J."/>
            <person name="Baumgarten S."/>
            <person name="Zoccola D."/>
            <person name="Flot J.-F."/>
            <person name="Tambutte S."/>
            <person name="Allemand D."/>
            <person name="Aranda M."/>
        </authorList>
    </citation>
    <scope>NUCLEOTIDE SEQUENCE [LARGE SCALE GENOMIC DNA]</scope>
</reference>
<keyword evidence="3" id="KW-1185">Reference proteome</keyword>
<name>A0A2B4SL19_STYPI</name>
<evidence type="ECO:0000256" key="1">
    <source>
        <dbReference type="SAM" id="MobiDB-lite"/>
    </source>
</evidence>
<accession>A0A2B4SL19</accession>
<gene>
    <name evidence="2" type="ORF">AWC38_SpisGene6152</name>
</gene>
<dbReference type="Proteomes" id="UP000225706">
    <property type="component" value="Unassembled WGS sequence"/>
</dbReference>
<feature type="region of interest" description="Disordered" evidence="1">
    <location>
        <begin position="265"/>
        <end position="289"/>
    </location>
</feature>
<comment type="caution">
    <text evidence="2">The sequence shown here is derived from an EMBL/GenBank/DDBJ whole genome shotgun (WGS) entry which is preliminary data.</text>
</comment>
<organism evidence="2 3">
    <name type="scientific">Stylophora pistillata</name>
    <name type="common">Smooth cauliflower coral</name>
    <dbReference type="NCBI Taxonomy" id="50429"/>
    <lineage>
        <taxon>Eukaryota</taxon>
        <taxon>Metazoa</taxon>
        <taxon>Cnidaria</taxon>
        <taxon>Anthozoa</taxon>
        <taxon>Hexacorallia</taxon>
        <taxon>Scleractinia</taxon>
        <taxon>Astrocoeniina</taxon>
        <taxon>Pocilloporidae</taxon>
        <taxon>Stylophora</taxon>
    </lineage>
</organism>
<evidence type="ECO:0000313" key="2">
    <source>
        <dbReference type="EMBL" id="PFX29115.1"/>
    </source>
</evidence>
<dbReference type="EMBL" id="LSMT01000071">
    <property type="protein sequence ID" value="PFX29115.1"/>
    <property type="molecule type" value="Genomic_DNA"/>
</dbReference>
<evidence type="ECO:0000313" key="3">
    <source>
        <dbReference type="Proteomes" id="UP000225706"/>
    </source>
</evidence>
<sequence>MKLEMISCNADAIRVNIYDEEMGCFPTKECYQWSADNDLDLDITPLLNESSKSEGYVQDHQEMSTDRDREIDDIDPKLETLLLKLEHAQGLRENIRRCTSNTELENYRLKVIGVLNAATIEMSRMSMAHKQIDAERVVKEIMRLRSVLGDRFFEDARINAFGREISQIGPFLLTGGQYFKPVMVNEDDDTIVKLFFFVISHAETTQVLFRYYLEHASFLDEYFALGLVTSEGHTQVEIYGSSCPPYWKIRQDVINDATKRLQSRFEDSNQNELEMESSGEYDNLSNSLF</sequence>
<dbReference type="OrthoDB" id="9996852at2759"/>